<organism evidence="1">
    <name type="scientific">Glycine soja</name>
    <name type="common">Wild soybean</name>
    <dbReference type="NCBI Taxonomy" id="3848"/>
    <lineage>
        <taxon>Eukaryota</taxon>
        <taxon>Viridiplantae</taxon>
        <taxon>Streptophyta</taxon>
        <taxon>Embryophyta</taxon>
        <taxon>Tracheophyta</taxon>
        <taxon>Spermatophyta</taxon>
        <taxon>Magnoliopsida</taxon>
        <taxon>eudicotyledons</taxon>
        <taxon>Gunneridae</taxon>
        <taxon>Pentapetalae</taxon>
        <taxon>rosids</taxon>
        <taxon>fabids</taxon>
        <taxon>Fabales</taxon>
        <taxon>Fabaceae</taxon>
        <taxon>Papilionoideae</taxon>
        <taxon>50 kb inversion clade</taxon>
        <taxon>NPAAA clade</taxon>
        <taxon>indigoferoid/millettioid clade</taxon>
        <taxon>Phaseoleae</taxon>
        <taxon>Glycine</taxon>
        <taxon>Glycine subgen. Soja</taxon>
    </lineage>
</organism>
<feature type="non-terminal residue" evidence="1">
    <location>
        <position position="71"/>
    </location>
</feature>
<feature type="non-terminal residue" evidence="1">
    <location>
        <position position="1"/>
    </location>
</feature>
<dbReference type="Proteomes" id="UP000053555">
    <property type="component" value="Unassembled WGS sequence"/>
</dbReference>
<protein>
    <recommendedName>
        <fullName evidence="2">Retrotransposon Copia-like N-terminal domain-containing protein</fullName>
    </recommendedName>
</protein>
<dbReference type="EMBL" id="KN665560">
    <property type="protein sequence ID" value="KHN08892.1"/>
    <property type="molecule type" value="Genomic_DNA"/>
</dbReference>
<evidence type="ECO:0000313" key="1">
    <source>
        <dbReference type="EMBL" id="KHN08892.1"/>
    </source>
</evidence>
<proteinExistence type="predicted"/>
<dbReference type="AlphaFoldDB" id="A0A0B2PMW1"/>
<evidence type="ECO:0008006" key="2">
    <source>
        <dbReference type="Google" id="ProtNLM"/>
    </source>
</evidence>
<reference evidence="1" key="1">
    <citation type="submission" date="2014-07" db="EMBL/GenBank/DDBJ databases">
        <title>Identification of a novel salt tolerance gene in wild soybean by whole-genome sequencing.</title>
        <authorList>
            <person name="Lam H.-M."/>
            <person name="Qi X."/>
            <person name="Li M.-W."/>
            <person name="Liu X."/>
            <person name="Xie M."/>
            <person name="Ni M."/>
            <person name="Xu X."/>
        </authorList>
    </citation>
    <scope>NUCLEOTIDE SEQUENCE [LARGE SCALE GENOMIC DNA]</scope>
    <source>
        <tissue evidence="1">Root</tissue>
    </source>
</reference>
<name>A0A0B2PMW1_GLYSO</name>
<gene>
    <name evidence="1" type="ORF">glysoja_029469</name>
</gene>
<sequence length="71" mass="8489">PFIVSIPPTLNGTNYHARARLMQRVLMNFQKFRFIDGSFQFPLEDDPIYQAWKRCNMPIHSWFMNLVLESI</sequence>
<dbReference type="PANTHER" id="PTHR37610">
    <property type="entry name" value="CCHC-TYPE DOMAIN-CONTAINING PROTEIN"/>
    <property type="match status" value="1"/>
</dbReference>
<accession>A0A0B2PMW1</accession>
<dbReference type="PANTHER" id="PTHR37610:SF55">
    <property type="entry name" value="RETROTRANSPOSON COPIA-LIKE N-TERMINAL DOMAIN-CONTAINING PROTEIN"/>
    <property type="match status" value="1"/>
</dbReference>